<dbReference type="GO" id="GO:0006281">
    <property type="term" value="P:DNA repair"/>
    <property type="evidence" value="ECO:0007669"/>
    <property type="project" value="UniProtKB-KW"/>
</dbReference>
<dbReference type="AlphaFoldDB" id="A0A5B0PCW8"/>
<evidence type="ECO:0000256" key="5">
    <source>
        <dbReference type="ARBA" id="ARBA00022801"/>
    </source>
</evidence>
<name>A0A5B0PCW8_PUCGR</name>
<dbReference type="EMBL" id="VSWC01000055">
    <property type="protein sequence ID" value="KAA1098923.1"/>
    <property type="molecule type" value="Genomic_DNA"/>
</dbReference>
<dbReference type="Gene3D" id="3.30.870.10">
    <property type="entry name" value="Endonuclease Chain A"/>
    <property type="match status" value="1"/>
</dbReference>
<evidence type="ECO:0000256" key="8">
    <source>
        <dbReference type="ARBA" id="ARBA00023242"/>
    </source>
</evidence>
<keyword evidence="5" id="KW-0378">Hydrolase</keyword>
<evidence type="ECO:0000256" key="1">
    <source>
        <dbReference type="ARBA" id="ARBA00004123"/>
    </source>
</evidence>
<keyword evidence="13" id="KW-1185">Reference proteome</keyword>
<comment type="similarity">
    <text evidence="2">Belongs to the tyrosyl-DNA phosphodiesterase family.</text>
</comment>
<dbReference type="SUPFAM" id="SSF56024">
    <property type="entry name" value="Phospholipase D/nuclease"/>
    <property type="match status" value="2"/>
</dbReference>
<accession>A0A5B0PCW8</accession>
<feature type="binding site" evidence="10">
    <location>
        <position position="480"/>
    </location>
    <ligand>
        <name>substrate</name>
    </ligand>
</feature>
<evidence type="ECO:0000313" key="13">
    <source>
        <dbReference type="Proteomes" id="UP000324748"/>
    </source>
</evidence>
<evidence type="ECO:0000256" key="7">
    <source>
        <dbReference type="ARBA" id="ARBA00023204"/>
    </source>
</evidence>
<evidence type="ECO:0000256" key="3">
    <source>
        <dbReference type="ARBA" id="ARBA00022722"/>
    </source>
</evidence>
<dbReference type="OrthoDB" id="202415at2759"/>
<evidence type="ECO:0000256" key="11">
    <source>
        <dbReference type="SAM" id="MobiDB-lite"/>
    </source>
</evidence>
<feature type="region of interest" description="Disordered" evidence="11">
    <location>
        <begin position="142"/>
        <end position="175"/>
    </location>
</feature>
<keyword evidence="3" id="KW-0540">Nuclease</keyword>
<feature type="binding site" evidence="10">
    <location>
        <position position="280"/>
    </location>
    <ligand>
        <name>substrate</name>
    </ligand>
</feature>
<dbReference type="Pfam" id="PF06087">
    <property type="entry name" value="Tyr-DNA_phospho"/>
    <property type="match status" value="1"/>
</dbReference>
<feature type="region of interest" description="Disordered" evidence="11">
    <location>
        <begin position="704"/>
        <end position="725"/>
    </location>
</feature>
<feature type="active site" description="Proton donor/acceptor" evidence="9">
    <location>
        <position position="478"/>
    </location>
</feature>
<organism evidence="12 13">
    <name type="scientific">Puccinia graminis f. sp. tritici</name>
    <dbReference type="NCBI Taxonomy" id="56615"/>
    <lineage>
        <taxon>Eukaryota</taxon>
        <taxon>Fungi</taxon>
        <taxon>Dikarya</taxon>
        <taxon>Basidiomycota</taxon>
        <taxon>Pucciniomycotina</taxon>
        <taxon>Pucciniomycetes</taxon>
        <taxon>Pucciniales</taxon>
        <taxon>Pucciniaceae</taxon>
        <taxon>Puccinia</taxon>
    </lineage>
</organism>
<protein>
    <recommendedName>
        <fullName evidence="14">PLD phosphodiesterase domain-containing protein</fullName>
    </recommendedName>
</protein>
<keyword evidence="7" id="KW-0234">DNA repair</keyword>
<feature type="compositionally biased region" description="Low complexity" evidence="11">
    <location>
        <begin position="145"/>
        <end position="162"/>
    </location>
</feature>
<sequence>MKDWSDDALENSHQTLLHPPPLLPQQLPHPTKGLQSRTRPNRVYPPNDNDTDTNVLMANDRPREPDRSSRNLKRLRSEVIEISSDEDGDPKQAADRHRTKIGSRDISSIPPVPSASKPQSVLQNKPERYKLEYERLALQRARELASNPSASSSSVSPAVTPTDQGPKDSDPTISEPFPNYWNSAIKVTFNDWYPDCPNTLRIEDIIGPKDRIKMALVSSYVLELPWIHKLFNPRTRIMVIRHHTDCGSFKVNERANMFLCHPPMLKTANGNAKAGCMHIKFFIIFYDNFCRVAIPTANAVSFDYEFVENAIWIQDFRRFSGNTIGYNSRRSDDVPPFRKTLDDLLDRMGVPLPFRKPLKDHDFGSAAANFYSRHPSREFTDGASSLGRAVENSWTPVRTGHWPDSYTGMSASTEDPDLQTKTPPLTVLYPTLHTVRNSHSGKAGAGTLFCNKATWEKANFPTHIFADTMSKRTGVLMHVKMILGLFNSDSSAKSTSSTLDTASVEKSGARDGRINKDHAGFLYIGSHNFTPAAWGKFNLKSGSDDSTSLEISNWELGVVLPVKSHAQAEEYVTWQRPTKPYGHRGKDTSIPCQAKNQPTRPSTTTTMNYQPIQAAHNHQHLVPPRSRKCNLLLLTLIPIIFCLSSLSFIAFKQSQSSQPTLISSPSLYSLKLFDHHQLKSQAKQLSSDLLSWLDSVHNPLRLPYSSTSDYDSDQDNPLLNPPNDQSPRPILPLLLNSRQSWKSILHSQPLSLQQARLDYEQNFHPLQPPPGFDQWFQFARLHNFTLINRFDSLMSDLEPFRKLAPTELSRRTQELVKIPGITLVKINPDSSVQTSSPSGRFAAGHALQQIIDCIHSQSDFKLPALELAINENSEARVLPRQTRPLAGEEFSYLSDEDRKLYDQQDPEKKPSLAGFKPQWGQDGNVWDAYRRACPSDSAARRLVETIRSAESLTGAVAAGGGLSSLSSTQTHLSMNRPTRLRALPIGTAPLPSRRELTFLSELESAASFCERPSTHRLHSAFFADQRSIEHLYPLFSPSKPQGFADILIPSYYHYSPRAEFVYESDYKSGRNPTPADIPWNQKANKMYWHGKLTRGADTPPGHTSSFQKQRLVKLVSNDTESAASLTSMAHKQGETDPSWRSETSRVLVSLNVTSENLLSVSAPATVVDPLMLDIAMACDPKAGECHELLKQGYHIQPPAPLSECWKAKMTLDLDDAGFSSRFSALMESHSAVVKMSVHQEFWRDWVQPWYVSFHSALVVLRGIA</sequence>
<comment type="caution">
    <text evidence="12">The sequence shown here is derived from an EMBL/GenBank/DDBJ whole genome shotgun (WGS) entry which is preliminary data.</text>
</comment>
<feature type="compositionally biased region" description="Low complexity" evidence="11">
    <location>
        <begin position="489"/>
        <end position="502"/>
    </location>
</feature>
<evidence type="ECO:0000256" key="9">
    <source>
        <dbReference type="PIRSR" id="PIRSR610347-1"/>
    </source>
</evidence>
<feature type="compositionally biased region" description="Basic and acidic residues" evidence="11">
    <location>
        <begin position="60"/>
        <end position="79"/>
    </location>
</feature>
<dbReference type="Proteomes" id="UP000324748">
    <property type="component" value="Unassembled WGS sequence"/>
</dbReference>
<evidence type="ECO:0000256" key="10">
    <source>
        <dbReference type="PIRSR" id="PIRSR610347-2"/>
    </source>
</evidence>
<dbReference type="GO" id="GO:0005634">
    <property type="term" value="C:nucleus"/>
    <property type="evidence" value="ECO:0007669"/>
    <property type="project" value="UniProtKB-SubCell"/>
</dbReference>
<feature type="region of interest" description="Disordered" evidence="11">
    <location>
        <begin position="1"/>
        <end position="126"/>
    </location>
</feature>
<evidence type="ECO:0000313" key="12">
    <source>
        <dbReference type="EMBL" id="KAA1098923.1"/>
    </source>
</evidence>
<feature type="active site" description="Nucleophile" evidence="9">
    <location>
        <position position="278"/>
    </location>
</feature>
<dbReference type="InterPro" id="IPR010347">
    <property type="entry name" value="Tdp1"/>
</dbReference>
<evidence type="ECO:0000256" key="2">
    <source>
        <dbReference type="ARBA" id="ARBA00010205"/>
    </source>
</evidence>
<reference evidence="12 13" key="1">
    <citation type="submission" date="2019-05" db="EMBL/GenBank/DDBJ databases">
        <title>Emergence of the Ug99 lineage of the wheat stem rust pathogen through somatic hybridization.</title>
        <authorList>
            <person name="Li F."/>
            <person name="Upadhyaya N.M."/>
            <person name="Sperschneider J."/>
            <person name="Matny O."/>
            <person name="Nguyen-Phuc H."/>
            <person name="Mago R."/>
            <person name="Raley C."/>
            <person name="Miller M.E."/>
            <person name="Silverstein K.A.T."/>
            <person name="Henningsen E."/>
            <person name="Hirsch C.D."/>
            <person name="Visser B."/>
            <person name="Pretorius Z.A."/>
            <person name="Steffenson B.J."/>
            <person name="Schwessinger B."/>
            <person name="Dodds P.N."/>
            <person name="Figueroa M."/>
        </authorList>
    </citation>
    <scope>NUCLEOTIDE SEQUENCE [LARGE SCALE GENOMIC DNA]</scope>
    <source>
        <strain evidence="12">21-0</strain>
    </source>
</reference>
<keyword evidence="6" id="KW-0269">Exonuclease</keyword>
<feature type="compositionally biased region" description="Polar residues" evidence="11">
    <location>
        <begin position="590"/>
        <end position="603"/>
    </location>
</feature>
<evidence type="ECO:0000256" key="4">
    <source>
        <dbReference type="ARBA" id="ARBA00022763"/>
    </source>
</evidence>
<feature type="region of interest" description="Disordered" evidence="11">
    <location>
        <begin position="577"/>
        <end position="603"/>
    </location>
</feature>
<dbReference type="GO" id="GO:0003697">
    <property type="term" value="F:single-stranded DNA binding"/>
    <property type="evidence" value="ECO:0007669"/>
    <property type="project" value="TreeGrafter"/>
</dbReference>
<dbReference type="CDD" id="cd09122">
    <property type="entry name" value="PLDc_Tdp1_1"/>
    <property type="match status" value="1"/>
</dbReference>
<dbReference type="PANTHER" id="PTHR12415">
    <property type="entry name" value="TYROSYL-DNA PHOSPHODIESTERASE 1"/>
    <property type="match status" value="1"/>
</dbReference>
<evidence type="ECO:0008006" key="14">
    <source>
        <dbReference type="Google" id="ProtNLM"/>
    </source>
</evidence>
<comment type="subcellular location">
    <subcellularLocation>
        <location evidence="1">Nucleus</location>
    </subcellularLocation>
</comment>
<dbReference type="PANTHER" id="PTHR12415:SF0">
    <property type="entry name" value="TYROSYL-DNA PHOSPHODIESTERASE 1"/>
    <property type="match status" value="1"/>
</dbReference>
<proteinExistence type="inferred from homology"/>
<feature type="region of interest" description="Disordered" evidence="11">
    <location>
        <begin position="489"/>
        <end position="511"/>
    </location>
</feature>
<keyword evidence="4" id="KW-0227">DNA damage</keyword>
<dbReference type="GO" id="GO:0004527">
    <property type="term" value="F:exonuclease activity"/>
    <property type="evidence" value="ECO:0007669"/>
    <property type="project" value="UniProtKB-KW"/>
</dbReference>
<dbReference type="GO" id="GO:0003690">
    <property type="term" value="F:double-stranded DNA binding"/>
    <property type="evidence" value="ECO:0007669"/>
    <property type="project" value="TreeGrafter"/>
</dbReference>
<evidence type="ECO:0000256" key="6">
    <source>
        <dbReference type="ARBA" id="ARBA00022839"/>
    </source>
</evidence>
<keyword evidence="8" id="KW-0539">Nucleus</keyword>
<dbReference type="GO" id="GO:0017005">
    <property type="term" value="F:3'-tyrosyl-DNA phosphodiesterase activity"/>
    <property type="evidence" value="ECO:0007669"/>
    <property type="project" value="TreeGrafter"/>
</dbReference>
<gene>
    <name evidence="12" type="ORF">PGT21_001623</name>
</gene>